<dbReference type="InterPro" id="IPR005135">
    <property type="entry name" value="Endo/exonuclease/phosphatase"/>
</dbReference>
<evidence type="ECO:0000259" key="1">
    <source>
        <dbReference type="Pfam" id="PF03372"/>
    </source>
</evidence>
<dbReference type="InterPro" id="IPR036691">
    <property type="entry name" value="Endo/exonu/phosph_ase_sf"/>
</dbReference>
<comment type="caution">
    <text evidence="2">The sequence shown here is derived from an EMBL/GenBank/DDBJ whole genome shotgun (WGS) entry which is preliminary data.</text>
</comment>
<sequence>MALSFQSIMNFIIWNSRGALKPYFQGHIHNLVQEHNPAILVVMETKLGGDRAKAITDRLPLDGAIHTDTIGYSSGLWLLWNSNFVEVVLLAKTEQEIHVEVKVRASRLSWLFSAIYASPRSEERSILWENLTKVAELHKLPWVMAGDFNEPLIDEDKFGGRGVNINRSLAFKDCLDRCSMVDMGFSGPRYTWTNKREFSNLILERIDRFFMNPDWCVIYPNARVTHLPRCHSDHCPVLMEALPVNSVKLTRPFRFQEFWLSDISFPTIVSKAWNGNRDLAESIDCFSKDATAWNRNHFGNIHQKKKENSG</sequence>
<dbReference type="Pfam" id="PF03372">
    <property type="entry name" value="Exo_endo_phos"/>
    <property type="match status" value="1"/>
</dbReference>
<dbReference type="SUPFAM" id="SSF56219">
    <property type="entry name" value="DNase I-like"/>
    <property type="match status" value="1"/>
</dbReference>
<dbReference type="GO" id="GO:0003824">
    <property type="term" value="F:catalytic activity"/>
    <property type="evidence" value="ECO:0007669"/>
    <property type="project" value="InterPro"/>
</dbReference>
<dbReference type="PANTHER" id="PTHR35218">
    <property type="entry name" value="RNASE H DOMAIN-CONTAINING PROTEIN"/>
    <property type="match status" value="1"/>
</dbReference>
<dbReference type="EMBL" id="JAZDWU010000004">
    <property type="protein sequence ID" value="KAL0005699.1"/>
    <property type="molecule type" value="Genomic_DNA"/>
</dbReference>
<dbReference type="PANTHER" id="PTHR35218:SF9">
    <property type="entry name" value="ENDONUCLEASE_EXONUCLEASE_PHOSPHATASE DOMAIN-CONTAINING PROTEIN"/>
    <property type="match status" value="1"/>
</dbReference>
<reference evidence="2 3" key="1">
    <citation type="submission" date="2024-01" db="EMBL/GenBank/DDBJ databases">
        <title>A telomere-to-telomere, gap-free genome of sweet tea (Lithocarpus litseifolius).</title>
        <authorList>
            <person name="Zhou J."/>
        </authorList>
    </citation>
    <scope>NUCLEOTIDE SEQUENCE [LARGE SCALE GENOMIC DNA]</scope>
    <source>
        <strain evidence="2">Zhou-2022a</strain>
        <tissue evidence="2">Leaf</tissue>
    </source>
</reference>
<accession>A0AAW2D5Z7</accession>
<feature type="domain" description="Endonuclease/exonuclease/phosphatase" evidence="1">
    <location>
        <begin position="14"/>
        <end position="226"/>
    </location>
</feature>
<evidence type="ECO:0000313" key="2">
    <source>
        <dbReference type="EMBL" id="KAL0005699.1"/>
    </source>
</evidence>
<dbReference type="AlphaFoldDB" id="A0AAW2D5Z7"/>
<organism evidence="2 3">
    <name type="scientific">Lithocarpus litseifolius</name>
    <dbReference type="NCBI Taxonomy" id="425828"/>
    <lineage>
        <taxon>Eukaryota</taxon>
        <taxon>Viridiplantae</taxon>
        <taxon>Streptophyta</taxon>
        <taxon>Embryophyta</taxon>
        <taxon>Tracheophyta</taxon>
        <taxon>Spermatophyta</taxon>
        <taxon>Magnoliopsida</taxon>
        <taxon>eudicotyledons</taxon>
        <taxon>Gunneridae</taxon>
        <taxon>Pentapetalae</taxon>
        <taxon>rosids</taxon>
        <taxon>fabids</taxon>
        <taxon>Fagales</taxon>
        <taxon>Fagaceae</taxon>
        <taxon>Lithocarpus</taxon>
    </lineage>
</organism>
<name>A0AAW2D5Z7_9ROSI</name>
<protein>
    <recommendedName>
        <fullName evidence="1">Endonuclease/exonuclease/phosphatase domain-containing protein</fullName>
    </recommendedName>
</protein>
<proteinExistence type="predicted"/>
<gene>
    <name evidence="2" type="ORF">SO802_013260</name>
</gene>
<keyword evidence="3" id="KW-1185">Reference proteome</keyword>
<evidence type="ECO:0000313" key="3">
    <source>
        <dbReference type="Proteomes" id="UP001459277"/>
    </source>
</evidence>
<dbReference type="Gene3D" id="3.60.10.10">
    <property type="entry name" value="Endonuclease/exonuclease/phosphatase"/>
    <property type="match status" value="1"/>
</dbReference>
<dbReference type="Proteomes" id="UP001459277">
    <property type="component" value="Unassembled WGS sequence"/>
</dbReference>